<name>A0A834YBN4_TETSI</name>
<keyword evidence="2" id="KW-0326">Glycosidase</keyword>
<evidence type="ECO:0000313" key="5">
    <source>
        <dbReference type="Proteomes" id="UP000655225"/>
    </source>
</evidence>
<evidence type="ECO:0000313" key="4">
    <source>
        <dbReference type="EMBL" id="KAF8378304.1"/>
    </source>
</evidence>
<dbReference type="Proteomes" id="UP000655225">
    <property type="component" value="Unassembled WGS sequence"/>
</dbReference>
<keyword evidence="5" id="KW-1185">Reference proteome</keyword>
<dbReference type="SUPFAM" id="SSF49899">
    <property type="entry name" value="Concanavalin A-like lectins/glucanases"/>
    <property type="match status" value="1"/>
</dbReference>
<evidence type="ECO:0000256" key="2">
    <source>
        <dbReference type="ARBA" id="ARBA00023295"/>
    </source>
</evidence>
<dbReference type="InterPro" id="IPR000757">
    <property type="entry name" value="Beta-glucanase-like"/>
</dbReference>
<dbReference type="InterPro" id="IPR013320">
    <property type="entry name" value="ConA-like_dom_sf"/>
</dbReference>
<gene>
    <name evidence="4" type="ORF">HHK36_029643</name>
</gene>
<sequence length="253" mass="28198">MAATLQNSSLEVALKRNADPKLNGKYSVETLDLTLKLALPCTALKHRARQAHGLLIFCMTVVSSSQHGHYMPPNVTRLTDLFHHLTFNDGFSEYFGSSNIHLIDNGSYVDLVLDKSSGSGFVSQDKYCYGFFSAAIKLPLGYSSGVVVAFYLIYSHKTYTCMHGTKRITCMHQSYRSRCASSDRIGKIQMSNADLFPHTHDEIDFELLGHQKGKDWVLQTNIYSNGSVSTGRGEISSLVRPNRTVSSIQHHLE</sequence>
<keyword evidence="1" id="KW-0378">Hydrolase</keyword>
<dbReference type="OrthoDB" id="4781at2759"/>
<evidence type="ECO:0000259" key="3">
    <source>
        <dbReference type="PROSITE" id="PS51762"/>
    </source>
</evidence>
<dbReference type="GO" id="GO:0005975">
    <property type="term" value="P:carbohydrate metabolic process"/>
    <property type="evidence" value="ECO:0007669"/>
    <property type="project" value="InterPro"/>
</dbReference>
<dbReference type="GO" id="GO:0004553">
    <property type="term" value="F:hydrolase activity, hydrolyzing O-glycosyl compounds"/>
    <property type="evidence" value="ECO:0007669"/>
    <property type="project" value="InterPro"/>
</dbReference>
<dbReference type="Pfam" id="PF00722">
    <property type="entry name" value="Glyco_hydro_16"/>
    <property type="match status" value="2"/>
</dbReference>
<dbReference type="Gene3D" id="2.60.120.200">
    <property type="match status" value="1"/>
</dbReference>
<dbReference type="InterPro" id="IPR044791">
    <property type="entry name" value="Beta-glucanase/XTH"/>
</dbReference>
<reference evidence="4 5" key="1">
    <citation type="submission" date="2020-04" db="EMBL/GenBank/DDBJ databases">
        <title>Plant Genome Project.</title>
        <authorList>
            <person name="Zhang R.-G."/>
        </authorList>
    </citation>
    <scope>NUCLEOTIDE SEQUENCE [LARGE SCALE GENOMIC DNA]</scope>
    <source>
        <strain evidence="4">YNK0</strain>
        <tissue evidence="4">Leaf</tissue>
    </source>
</reference>
<accession>A0A834YBN4</accession>
<dbReference type="EMBL" id="JABCRI010000023">
    <property type="protein sequence ID" value="KAF8378304.1"/>
    <property type="molecule type" value="Genomic_DNA"/>
</dbReference>
<dbReference type="PROSITE" id="PS51762">
    <property type="entry name" value="GH16_2"/>
    <property type="match status" value="1"/>
</dbReference>
<evidence type="ECO:0000256" key="1">
    <source>
        <dbReference type="ARBA" id="ARBA00022801"/>
    </source>
</evidence>
<protein>
    <recommendedName>
        <fullName evidence="3">GH16 domain-containing protein</fullName>
    </recommendedName>
</protein>
<dbReference type="AlphaFoldDB" id="A0A834YBN4"/>
<feature type="domain" description="GH16" evidence="3">
    <location>
        <begin position="65"/>
        <end position="253"/>
    </location>
</feature>
<dbReference type="PANTHER" id="PTHR31062">
    <property type="entry name" value="XYLOGLUCAN ENDOTRANSGLUCOSYLASE/HYDROLASE PROTEIN 8-RELATED"/>
    <property type="match status" value="1"/>
</dbReference>
<organism evidence="4 5">
    <name type="scientific">Tetracentron sinense</name>
    <name type="common">Spur-leaf</name>
    <dbReference type="NCBI Taxonomy" id="13715"/>
    <lineage>
        <taxon>Eukaryota</taxon>
        <taxon>Viridiplantae</taxon>
        <taxon>Streptophyta</taxon>
        <taxon>Embryophyta</taxon>
        <taxon>Tracheophyta</taxon>
        <taxon>Spermatophyta</taxon>
        <taxon>Magnoliopsida</taxon>
        <taxon>Trochodendrales</taxon>
        <taxon>Trochodendraceae</taxon>
        <taxon>Tetracentron</taxon>
    </lineage>
</organism>
<comment type="caution">
    <text evidence="4">The sequence shown here is derived from an EMBL/GenBank/DDBJ whole genome shotgun (WGS) entry which is preliminary data.</text>
</comment>
<proteinExistence type="predicted"/>